<proteinExistence type="inferred from homology"/>
<dbReference type="PANTHER" id="PTHR34299:SF1">
    <property type="entry name" value="DIACYLGLYCEROL KINASE"/>
    <property type="match status" value="1"/>
</dbReference>
<evidence type="ECO:0000256" key="5">
    <source>
        <dbReference type="ARBA" id="ARBA00022679"/>
    </source>
</evidence>
<dbReference type="InterPro" id="IPR036945">
    <property type="entry name" value="DAGK_sf"/>
</dbReference>
<dbReference type="Pfam" id="PF01219">
    <property type="entry name" value="DAGK_prokar"/>
    <property type="match status" value="1"/>
</dbReference>
<dbReference type="CDD" id="cd14265">
    <property type="entry name" value="UDPK_IM_like"/>
    <property type="match status" value="1"/>
</dbReference>
<keyword evidence="7" id="KW-0547">Nucleotide-binding</keyword>
<dbReference type="InterPro" id="IPR000829">
    <property type="entry name" value="DAGK"/>
</dbReference>
<dbReference type="PANTHER" id="PTHR34299">
    <property type="entry name" value="DIACYLGLYCEROL KINASE"/>
    <property type="match status" value="1"/>
</dbReference>
<feature type="transmembrane region" description="Helical" evidence="15">
    <location>
        <begin position="29"/>
        <end position="48"/>
    </location>
</feature>
<keyword evidence="5" id="KW-0808">Transferase</keyword>
<keyword evidence="12 15" id="KW-0472">Membrane</keyword>
<gene>
    <name evidence="16" type="ORF">J4N46_12330</name>
</gene>
<evidence type="ECO:0000313" key="16">
    <source>
        <dbReference type="EMBL" id="MBO1885177.1"/>
    </source>
</evidence>
<evidence type="ECO:0000256" key="9">
    <source>
        <dbReference type="ARBA" id="ARBA00022840"/>
    </source>
</evidence>
<keyword evidence="11" id="KW-0443">Lipid metabolism</keyword>
<dbReference type="InterPro" id="IPR033717">
    <property type="entry name" value="UDPK"/>
</dbReference>
<evidence type="ECO:0000256" key="2">
    <source>
        <dbReference type="ARBA" id="ARBA00005967"/>
    </source>
</evidence>
<evidence type="ECO:0000256" key="13">
    <source>
        <dbReference type="ARBA" id="ARBA00023209"/>
    </source>
</evidence>
<evidence type="ECO:0000256" key="15">
    <source>
        <dbReference type="SAM" id="Phobius"/>
    </source>
</evidence>
<dbReference type="GO" id="GO:0016301">
    <property type="term" value="F:kinase activity"/>
    <property type="evidence" value="ECO:0007669"/>
    <property type="project" value="UniProtKB-KW"/>
</dbReference>
<evidence type="ECO:0000256" key="11">
    <source>
        <dbReference type="ARBA" id="ARBA00023098"/>
    </source>
</evidence>
<dbReference type="Gene3D" id="1.10.287.3610">
    <property type="match status" value="1"/>
</dbReference>
<evidence type="ECO:0000256" key="8">
    <source>
        <dbReference type="ARBA" id="ARBA00022777"/>
    </source>
</evidence>
<keyword evidence="9" id="KW-0067">ATP-binding</keyword>
<keyword evidence="6 15" id="KW-0812">Transmembrane</keyword>
<comment type="subcellular location">
    <subcellularLocation>
        <location evidence="1">Cell membrane</location>
        <topology evidence="1">Multi-pass membrane protein</topology>
    </subcellularLocation>
</comment>
<organism evidence="16 17">
    <name type="scientific">Capnocytophaga bilenii</name>
    <dbReference type="NCBI Taxonomy" id="2819369"/>
    <lineage>
        <taxon>Bacteria</taxon>
        <taxon>Pseudomonadati</taxon>
        <taxon>Bacteroidota</taxon>
        <taxon>Flavobacteriia</taxon>
        <taxon>Flavobacteriales</taxon>
        <taxon>Flavobacteriaceae</taxon>
        <taxon>Capnocytophaga</taxon>
    </lineage>
</organism>
<evidence type="ECO:0000256" key="12">
    <source>
        <dbReference type="ARBA" id="ARBA00023136"/>
    </source>
</evidence>
<feature type="transmembrane region" description="Helical" evidence="15">
    <location>
        <begin position="94"/>
        <end position="117"/>
    </location>
</feature>
<evidence type="ECO:0000256" key="1">
    <source>
        <dbReference type="ARBA" id="ARBA00004651"/>
    </source>
</evidence>
<keyword evidence="14" id="KW-1208">Phospholipid metabolism</keyword>
<dbReference type="Proteomes" id="UP000681610">
    <property type="component" value="Unassembled WGS sequence"/>
</dbReference>
<evidence type="ECO:0000256" key="4">
    <source>
        <dbReference type="ARBA" id="ARBA00022516"/>
    </source>
</evidence>
<keyword evidence="13" id="KW-0594">Phospholipid biosynthesis</keyword>
<evidence type="ECO:0000256" key="14">
    <source>
        <dbReference type="ARBA" id="ARBA00023264"/>
    </source>
</evidence>
<name>A0ABS3Q145_9FLAO</name>
<keyword evidence="8 16" id="KW-0418">Kinase</keyword>
<evidence type="ECO:0000256" key="3">
    <source>
        <dbReference type="ARBA" id="ARBA00022475"/>
    </source>
</evidence>
<evidence type="ECO:0000256" key="6">
    <source>
        <dbReference type="ARBA" id="ARBA00022692"/>
    </source>
</evidence>
<sequence length="122" mass="13684">MKEFAIKRLKSLQYVFQGIFYLARNEAPVIVHIITSLLWVIAGFYFGITTQEWIIELICIGLVLSIEGLNTAVEKLCDFVHPDHAKEIGIIKDIAAGAVGFAVIPVTIVLGIIYYPYILKLF</sequence>
<comment type="similarity">
    <text evidence="2">Belongs to the bacterial diacylglycerol kinase family.</text>
</comment>
<protein>
    <submittedName>
        <fullName evidence="16">Diacylglycerol kinase family protein</fullName>
    </submittedName>
</protein>
<accession>A0ABS3Q145</accession>
<keyword evidence="3" id="KW-1003">Cell membrane</keyword>
<reference evidence="16 17" key="1">
    <citation type="submission" date="2021-03" db="EMBL/GenBank/DDBJ databases">
        <title>Isolation and description of Capnocytophaga bilenii sp. nov., a novel Capnocytophaga species, isolated from a gingivitis subject.</title>
        <authorList>
            <person name="Antezack A."/>
            <person name="Monnet-Corti V."/>
            <person name="La Scola B."/>
        </authorList>
    </citation>
    <scope>NUCLEOTIDE SEQUENCE [LARGE SCALE GENOMIC DNA]</scope>
    <source>
        <strain evidence="16 17">Marseille-Q4570</strain>
    </source>
</reference>
<dbReference type="RefSeq" id="WP_009414748.1">
    <property type="nucleotide sequence ID" value="NZ_JAGDYP010000015.1"/>
</dbReference>
<comment type="caution">
    <text evidence="16">The sequence shown here is derived from an EMBL/GenBank/DDBJ whole genome shotgun (WGS) entry which is preliminary data.</text>
</comment>
<keyword evidence="4" id="KW-0444">Lipid biosynthesis</keyword>
<dbReference type="EMBL" id="JAGDYP010000015">
    <property type="protein sequence ID" value="MBO1885177.1"/>
    <property type="molecule type" value="Genomic_DNA"/>
</dbReference>
<evidence type="ECO:0000313" key="17">
    <source>
        <dbReference type="Proteomes" id="UP000681610"/>
    </source>
</evidence>
<feature type="transmembrane region" description="Helical" evidence="15">
    <location>
        <begin position="54"/>
        <end position="73"/>
    </location>
</feature>
<keyword evidence="17" id="KW-1185">Reference proteome</keyword>
<keyword evidence="10 15" id="KW-1133">Transmembrane helix</keyword>
<evidence type="ECO:0000256" key="7">
    <source>
        <dbReference type="ARBA" id="ARBA00022741"/>
    </source>
</evidence>
<evidence type="ECO:0000256" key="10">
    <source>
        <dbReference type="ARBA" id="ARBA00022989"/>
    </source>
</evidence>